<keyword evidence="7" id="KW-0695">RNA-directed DNA polymerase</keyword>
<dbReference type="Pfam" id="PF00385">
    <property type="entry name" value="Chromo"/>
    <property type="match status" value="1"/>
</dbReference>
<dbReference type="CDD" id="cd01647">
    <property type="entry name" value="RT_LTR"/>
    <property type="match status" value="1"/>
</dbReference>
<dbReference type="AlphaFoldDB" id="A0A2N9IPW2"/>
<evidence type="ECO:0000256" key="5">
    <source>
        <dbReference type="ARBA" id="ARBA00022759"/>
    </source>
</evidence>
<evidence type="ECO:0000256" key="1">
    <source>
        <dbReference type="ARBA" id="ARBA00022670"/>
    </source>
</evidence>
<evidence type="ECO:0000313" key="13">
    <source>
        <dbReference type="EMBL" id="SPD26143.1"/>
    </source>
</evidence>
<protein>
    <recommendedName>
        <fullName evidence="14">Reverse transcriptase</fullName>
    </recommendedName>
</protein>
<evidence type="ECO:0000259" key="10">
    <source>
        <dbReference type="PROSITE" id="PS50013"/>
    </source>
</evidence>
<dbReference type="GO" id="GO:0008233">
    <property type="term" value="F:peptidase activity"/>
    <property type="evidence" value="ECO:0007669"/>
    <property type="project" value="UniProtKB-KW"/>
</dbReference>
<proteinExistence type="predicted"/>
<keyword evidence="3" id="KW-0548">Nucleotidyltransferase</keyword>
<dbReference type="InterPro" id="IPR005162">
    <property type="entry name" value="Retrotrans_gag_dom"/>
</dbReference>
<organism evidence="13">
    <name type="scientific">Fagus sylvatica</name>
    <name type="common">Beechnut</name>
    <dbReference type="NCBI Taxonomy" id="28930"/>
    <lineage>
        <taxon>Eukaryota</taxon>
        <taxon>Viridiplantae</taxon>
        <taxon>Streptophyta</taxon>
        <taxon>Embryophyta</taxon>
        <taxon>Tracheophyta</taxon>
        <taxon>Spermatophyta</taxon>
        <taxon>Magnoliopsida</taxon>
        <taxon>eudicotyledons</taxon>
        <taxon>Gunneridae</taxon>
        <taxon>Pentapetalae</taxon>
        <taxon>rosids</taxon>
        <taxon>fabids</taxon>
        <taxon>Fagales</taxon>
        <taxon>Fagaceae</taxon>
        <taxon>Fagus</taxon>
    </lineage>
</organism>
<dbReference type="Pfam" id="PF03732">
    <property type="entry name" value="Retrotrans_gag"/>
    <property type="match status" value="1"/>
</dbReference>
<dbReference type="InterPro" id="IPR041577">
    <property type="entry name" value="RT_RNaseH_2"/>
</dbReference>
<reference evidence="13" key="1">
    <citation type="submission" date="2018-02" db="EMBL/GenBank/DDBJ databases">
        <authorList>
            <person name="Cohen D.B."/>
            <person name="Kent A.D."/>
        </authorList>
    </citation>
    <scope>NUCLEOTIDE SEQUENCE</scope>
</reference>
<dbReference type="PANTHER" id="PTHR37984">
    <property type="entry name" value="PROTEIN CBG26694"/>
    <property type="match status" value="1"/>
</dbReference>
<dbReference type="InterPro" id="IPR043128">
    <property type="entry name" value="Rev_trsase/Diguanyl_cyclase"/>
</dbReference>
<dbReference type="InterPro" id="IPR000953">
    <property type="entry name" value="Chromo/chromo_shadow_dom"/>
</dbReference>
<dbReference type="PROSITE" id="PS50878">
    <property type="entry name" value="RT_POL"/>
    <property type="match status" value="1"/>
</dbReference>
<keyword evidence="8" id="KW-0511">Multifunctional enzyme</keyword>
<evidence type="ECO:0000256" key="3">
    <source>
        <dbReference type="ARBA" id="ARBA00022695"/>
    </source>
</evidence>
<dbReference type="Gene3D" id="3.10.10.10">
    <property type="entry name" value="HIV Type 1 Reverse Transcriptase, subunit A, domain 1"/>
    <property type="match status" value="1"/>
</dbReference>
<evidence type="ECO:0000256" key="4">
    <source>
        <dbReference type="ARBA" id="ARBA00022722"/>
    </source>
</evidence>
<feature type="domain" description="Integrase catalytic" evidence="12">
    <location>
        <begin position="900"/>
        <end position="1070"/>
    </location>
</feature>
<dbReference type="GO" id="GO:0006508">
    <property type="term" value="P:proteolysis"/>
    <property type="evidence" value="ECO:0007669"/>
    <property type="project" value="UniProtKB-KW"/>
</dbReference>
<dbReference type="SMART" id="SM00298">
    <property type="entry name" value="CHROMO"/>
    <property type="match status" value="1"/>
</dbReference>
<dbReference type="InterPro" id="IPR050951">
    <property type="entry name" value="Retrovirus_Pol_polyprotein"/>
</dbReference>
<evidence type="ECO:0000259" key="11">
    <source>
        <dbReference type="PROSITE" id="PS50878"/>
    </source>
</evidence>
<dbReference type="GO" id="GO:0003964">
    <property type="term" value="F:RNA-directed DNA polymerase activity"/>
    <property type="evidence" value="ECO:0007669"/>
    <property type="project" value="UniProtKB-KW"/>
</dbReference>
<dbReference type="Gene3D" id="3.30.420.10">
    <property type="entry name" value="Ribonuclease H-like superfamily/Ribonuclease H"/>
    <property type="match status" value="1"/>
</dbReference>
<evidence type="ECO:0000256" key="2">
    <source>
        <dbReference type="ARBA" id="ARBA00022679"/>
    </source>
</evidence>
<evidence type="ECO:0000256" key="7">
    <source>
        <dbReference type="ARBA" id="ARBA00022918"/>
    </source>
</evidence>
<dbReference type="InterPro" id="IPR001584">
    <property type="entry name" value="Integrase_cat-core"/>
</dbReference>
<feature type="domain" description="Reverse transcriptase" evidence="11">
    <location>
        <begin position="529"/>
        <end position="708"/>
    </location>
</feature>
<dbReference type="Pfam" id="PF08284">
    <property type="entry name" value="RVP_2"/>
    <property type="match status" value="1"/>
</dbReference>
<dbReference type="Gene3D" id="3.30.70.270">
    <property type="match status" value="2"/>
</dbReference>
<dbReference type="InterPro" id="IPR043502">
    <property type="entry name" value="DNA/RNA_pol_sf"/>
</dbReference>
<evidence type="ECO:0000259" key="12">
    <source>
        <dbReference type="PROSITE" id="PS50994"/>
    </source>
</evidence>
<dbReference type="Pfam" id="PF00078">
    <property type="entry name" value="RVT_1"/>
    <property type="match status" value="1"/>
</dbReference>
<dbReference type="PANTHER" id="PTHR37984:SF5">
    <property type="entry name" value="PROTEIN NYNRIN-LIKE"/>
    <property type="match status" value="1"/>
</dbReference>
<evidence type="ECO:0000256" key="9">
    <source>
        <dbReference type="SAM" id="MobiDB-lite"/>
    </source>
</evidence>
<dbReference type="FunFam" id="3.10.10.10:FF:000007">
    <property type="entry name" value="Retrovirus-related Pol polyprotein from transposon 17.6-like Protein"/>
    <property type="match status" value="1"/>
</dbReference>
<dbReference type="EMBL" id="OIVN01006146">
    <property type="protein sequence ID" value="SPD26143.1"/>
    <property type="molecule type" value="Genomic_DNA"/>
</dbReference>
<evidence type="ECO:0008006" key="14">
    <source>
        <dbReference type="Google" id="ProtNLM"/>
    </source>
</evidence>
<evidence type="ECO:0000256" key="8">
    <source>
        <dbReference type="ARBA" id="ARBA00023268"/>
    </source>
</evidence>
<dbReference type="Pfam" id="PF17919">
    <property type="entry name" value="RT_RNaseH_2"/>
    <property type="match status" value="1"/>
</dbReference>
<dbReference type="GO" id="GO:0015074">
    <property type="term" value="P:DNA integration"/>
    <property type="evidence" value="ECO:0007669"/>
    <property type="project" value="InterPro"/>
</dbReference>
<keyword evidence="5" id="KW-0255">Endonuclease</keyword>
<dbReference type="CDD" id="cd00303">
    <property type="entry name" value="retropepsin_like"/>
    <property type="match status" value="1"/>
</dbReference>
<dbReference type="InterPro" id="IPR023780">
    <property type="entry name" value="Chromo_domain"/>
</dbReference>
<accession>A0A2N9IPW2</accession>
<dbReference type="InterPro" id="IPR012337">
    <property type="entry name" value="RNaseH-like_sf"/>
</dbReference>
<gene>
    <name evidence="13" type="ORF">FSB_LOCUS54025</name>
</gene>
<keyword evidence="4" id="KW-0540">Nuclease</keyword>
<dbReference type="InterPro" id="IPR021109">
    <property type="entry name" value="Peptidase_aspartic_dom_sf"/>
</dbReference>
<dbReference type="CDD" id="cd09274">
    <property type="entry name" value="RNase_HI_RT_Ty3"/>
    <property type="match status" value="1"/>
</dbReference>
<dbReference type="Gene3D" id="2.40.70.10">
    <property type="entry name" value="Acid Proteases"/>
    <property type="match status" value="1"/>
</dbReference>
<dbReference type="SUPFAM" id="SSF50630">
    <property type="entry name" value="Acid proteases"/>
    <property type="match status" value="1"/>
</dbReference>
<dbReference type="InterPro" id="IPR000477">
    <property type="entry name" value="RT_dom"/>
</dbReference>
<dbReference type="PROSITE" id="PS50994">
    <property type="entry name" value="INTEGRASE"/>
    <property type="match status" value="1"/>
</dbReference>
<dbReference type="PROSITE" id="PS50013">
    <property type="entry name" value="CHROMO_2"/>
    <property type="match status" value="1"/>
</dbReference>
<dbReference type="InterPro" id="IPR036397">
    <property type="entry name" value="RNaseH_sf"/>
</dbReference>
<keyword evidence="1" id="KW-0645">Protease</keyword>
<dbReference type="SUPFAM" id="SSF56672">
    <property type="entry name" value="DNA/RNA polymerases"/>
    <property type="match status" value="1"/>
</dbReference>
<name>A0A2N9IPW2_FAGSY</name>
<dbReference type="FunFam" id="3.30.70.270:FF:000020">
    <property type="entry name" value="Transposon Tf2-6 polyprotein-like Protein"/>
    <property type="match status" value="1"/>
</dbReference>
<dbReference type="Gene3D" id="2.40.50.40">
    <property type="match status" value="1"/>
</dbReference>
<feature type="domain" description="Chromo" evidence="10">
    <location>
        <begin position="1120"/>
        <end position="1163"/>
    </location>
</feature>
<dbReference type="GO" id="GO:0003676">
    <property type="term" value="F:nucleic acid binding"/>
    <property type="evidence" value="ECO:0007669"/>
    <property type="project" value="InterPro"/>
</dbReference>
<dbReference type="SUPFAM" id="SSF53098">
    <property type="entry name" value="Ribonuclease H-like"/>
    <property type="match status" value="1"/>
</dbReference>
<sequence length="1172" mass="133567">MDQRVERLEETVNSLQSNQQQILERLSEMFNKLSMMSTNHEEGEASHSSGCRYNRGGHMDGSHTNGSNQSYAPRVKLDFPKFNGGEDPTSWLCHAEQFFRFHETPPVDQVALASFHLEGEAQLWYQLLQQETEIVTWEIFRNGLLARYGPTQFYDYFGELTKLQQVGSVKEYQAKFEHLLAKVGYLPPTRQVSCFVSGLRENVKADVLAGRPADLTTAIAKGLVMANKEEGFPRPRPAVRRMSPIELKERRDRGLCYNCNDKFVPGHRYKKLFVIEACMEETNGDLEMEIEPLEDHELPEISLHAISGHSAPDTMKVAGQIYSLSTTVLLDSGSSHNFVSESLATLSGLRPSQSQKVRVTVASGEKLTSKGKCSRIPIKLGSFITQVDFYILPLEGYDMVLGTHWLRTLGEIVWDFSKLTMRFTSNGEDVVLRGISDQVVKFKREVSKPAQGAWGQLLALEDNAKFHPELFQLLSTYEDIFKEPSGLPPTRTQDHQIPLQPGSIPVCAKAYRHPYHQKNEIERQVAEMLSSGIIRPSRSPFSSPVILVKKHDGTWRTCVDYRSLNKVTIKDKFPIPIIDELLDELHGARFFSKLDLRSGYHQIRVKPVDIPKTAFRTHHGHFEFLVMPFGLTNAPSTFQALMNDIFKNQLRKFVLVFFDDILVYSSTMQEHIQHLQITLDILRSHQLHVKREKCQFGQTEVKYLGHVISQEGVLVDSEKVSAMVQWPKPRNLKAMRGFLGLTGYYRKFIQNYGKIAAPLTKMLKKNSFVWSLAAEKAFEALKEVMTKAPVLALPNFDKQFIVECDASGVGLGAVLKQDRPIAFHSQALHGKNLLLSTYEKEMLALVMAICKWRHYLLGRRWLSKLMGFDFKIEYKKGSENRVADALSRRDEVPEEGTLVAISSPIPQWVKAVREAQQSTTEVPEIIQRVQDGEAGGTLVKQLAPTGLLQPLPIPNQVWEDISMDFIDGLPTSQGMPRTIVCDRDSAFTSEFWKEMFRLNGTSFNFSSAYHPQTDGQTEVVNWTLEMYLRCFTSTKPNQWVKWLAWAKYCNNTGWHSVIQKTHFEAVYGREPPTLLTYVLGSARVASVEEELLQRDQRFGKVAYKLALPQDSRIHPEGLWVQPQAVLDTRIRRSKTEVLVHWQGLPPSEATWEDLRHMQYQFPEYTLGDKGQF</sequence>
<feature type="region of interest" description="Disordered" evidence="9">
    <location>
        <begin position="38"/>
        <end position="70"/>
    </location>
</feature>
<dbReference type="SUPFAM" id="SSF54160">
    <property type="entry name" value="Chromo domain-like"/>
    <property type="match status" value="1"/>
</dbReference>
<dbReference type="InterPro" id="IPR016197">
    <property type="entry name" value="Chromo-like_dom_sf"/>
</dbReference>
<keyword evidence="2" id="KW-0808">Transferase</keyword>
<dbReference type="GO" id="GO:0004519">
    <property type="term" value="F:endonuclease activity"/>
    <property type="evidence" value="ECO:0007669"/>
    <property type="project" value="UniProtKB-KW"/>
</dbReference>
<keyword evidence="6" id="KW-0378">Hydrolase</keyword>
<evidence type="ECO:0000256" key="6">
    <source>
        <dbReference type="ARBA" id="ARBA00022801"/>
    </source>
</evidence>